<dbReference type="EMBL" id="JADAQX010000459">
    <property type="protein sequence ID" value="KAF8820156.1"/>
    <property type="molecule type" value="Genomic_DNA"/>
</dbReference>
<dbReference type="Pfam" id="PF05024">
    <property type="entry name" value="Gpi1"/>
    <property type="match status" value="1"/>
</dbReference>
<evidence type="ECO:0000313" key="3">
    <source>
        <dbReference type="Proteomes" id="UP000823046"/>
    </source>
</evidence>
<keyword evidence="1" id="KW-0472">Membrane</keyword>
<dbReference type="PANTHER" id="PTHR21329:SF3">
    <property type="entry name" value="PHOSPHATIDYLINOSITOL N-ACETYLGLUCOSAMINYLTRANSFERASE SUBUNIT Q"/>
    <property type="match status" value="1"/>
</dbReference>
<proteinExistence type="predicted"/>
<keyword evidence="3" id="KW-1185">Reference proteome</keyword>
<keyword evidence="1" id="KW-1133">Transmembrane helix</keyword>
<dbReference type="Proteomes" id="UP000823046">
    <property type="component" value="Unassembled WGS sequence"/>
</dbReference>
<organism evidence="2 3">
    <name type="scientific">Cardiosporidium cionae</name>
    <dbReference type="NCBI Taxonomy" id="476202"/>
    <lineage>
        <taxon>Eukaryota</taxon>
        <taxon>Sar</taxon>
        <taxon>Alveolata</taxon>
        <taxon>Apicomplexa</taxon>
        <taxon>Aconoidasida</taxon>
        <taxon>Nephromycida</taxon>
        <taxon>Cardiosporidium</taxon>
    </lineage>
</organism>
<feature type="transmembrane region" description="Helical" evidence="1">
    <location>
        <begin position="264"/>
        <end position="283"/>
    </location>
</feature>
<gene>
    <name evidence="2" type="ORF">IE077_000554</name>
</gene>
<feature type="transmembrane region" description="Helical" evidence="1">
    <location>
        <begin position="338"/>
        <end position="361"/>
    </location>
</feature>
<comment type="caution">
    <text evidence="2">The sequence shown here is derived from an EMBL/GenBank/DDBJ whole genome shotgun (WGS) entry which is preliminary data.</text>
</comment>
<keyword evidence="1" id="KW-0812">Transmembrane</keyword>
<dbReference type="InterPro" id="IPR007720">
    <property type="entry name" value="PigQ/GPI1"/>
</dbReference>
<protein>
    <submittedName>
        <fullName evidence="2">Uncharacterized protein</fullName>
    </submittedName>
</protein>
<sequence length="418" mass="48832">MAFSLAPHFSQSDEEAYSHILHLFWPVHQLNTCSGYLLGWELAEHCYFISCILSHTREEIEVHLLQMKESHQFGEAGFPKLLGEWRASEKNSSSFCKFPKFSPYEAISTSMHTSSIYASCWLQIYEDEVSHLPSLSEELSKDAHYVHQNSHIYFYDRSASPNEFFSSVYRSPHFCFLRALSNSADMSSLEPPVEPSRGIPFQSMIHCLNISLFCEIHMRQALHSRTHSPVSSSPRISLSSSHADISPSFSLFEEGRFYRFFKNLLMRFGLVCCLLSTLAYKLIHFFPFVETFFESEFSTFLFQILQRIRYQSQWYSLIQKYRFTSYKDRWKKKALEALILNGILLVLLDLFIGFVISNYLLKHNDEILELLSQSYYRIGVDVLTSQLDWLNAIPKKFRLNRNFTHFVNSIALTVAYVW</sequence>
<accession>A0ABQ7J847</accession>
<name>A0ABQ7J847_9APIC</name>
<reference evidence="2 3" key="1">
    <citation type="journal article" date="2020" name="bioRxiv">
        <title>Metabolic contributions of an alphaproteobacterial endosymbiont in the apicomplexan Cardiosporidium cionae.</title>
        <authorList>
            <person name="Hunter E.S."/>
            <person name="Paight C.J."/>
            <person name="Lane C.E."/>
        </authorList>
    </citation>
    <scope>NUCLEOTIDE SEQUENCE [LARGE SCALE GENOMIC DNA]</scope>
    <source>
        <strain evidence="2">ESH_2018</strain>
    </source>
</reference>
<evidence type="ECO:0000256" key="1">
    <source>
        <dbReference type="SAM" id="Phobius"/>
    </source>
</evidence>
<dbReference type="PANTHER" id="PTHR21329">
    <property type="entry name" value="PHOSPHATIDYLINOSITOL N-ACETYLGLUCOSAMINYLTRANSFERASE SUBUNIT Q-RELATED"/>
    <property type="match status" value="1"/>
</dbReference>
<evidence type="ECO:0000313" key="2">
    <source>
        <dbReference type="EMBL" id="KAF8820156.1"/>
    </source>
</evidence>